<feature type="DNA-binding region" description="H-T-H motif" evidence="4">
    <location>
        <begin position="23"/>
        <end position="42"/>
    </location>
</feature>
<evidence type="ECO:0000256" key="4">
    <source>
        <dbReference type="PROSITE-ProRule" id="PRU00335"/>
    </source>
</evidence>
<dbReference type="Gene3D" id="1.10.357.10">
    <property type="entry name" value="Tetracycline Repressor, domain 2"/>
    <property type="match status" value="1"/>
</dbReference>
<keyword evidence="2 4" id="KW-0238">DNA-binding</keyword>
<evidence type="ECO:0000256" key="2">
    <source>
        <dbReference type="ARBA" id="ARBA00023125"/>
    </source>
</evidence>
<dbReference type="InterPro" id="IPR050109">
    <property type="entry name" value="HTH-type_TetR-like_transc_reg"/>
</dbReference>
<keyword evidence="1" id="KW-0805">Transcription regulation</keyword>
<proteinExistence type="predicted"/>
<dbReference type="RefSeq" id="WP_123165824.1">
    <property type="nucleotide sequence ID" value="NZ_RIAX01000008.1"/>
</dbReference>
<evidence type="ECO:0000313" key="6">
    <source>
        <dbReference type="EMBL" id="RNF39042.1"/>
    </source>
</evidence>
<keyword evidence="7" id="KW-1185">Reference proteome</keyword>
<sequence>MSSQLIKEAALKLFAENGYEGTSLAQIGEEIGMKKQSIYSHFTSKDDLFLAVLEDAFVVEQQHKQDYLKQHLDEPLHDFLIKTLYRYIERFQDDNRLKFWLRVSFFPPAHLYEEVMNYLYRYIDQVDSLYLKRFQRAIELNEIKKIEADTANMAFSALIDSICVELVYGGTERSEKKLQAAWQVYWAGISSVS</sequence>
<dbReference type="Proteomes" id="UP000275473">
    <property type="component" value="Unassembled WGS sequence"/>
</dbReference>
<evidence type="ECO:0000259" key="5">
    <source>
        <dbReference type="PROSITE" id="PS50977"/>
    </source>
</evidence>
<dbReference type="GO" id="GO:0003700">
    <property type="term" value="F:DNA-binding transcription factor activity"/>
    <property type="evidence" value="ECO:0007669"/>
    <property type="project" value="TreeGrafter"/>
</dbReference>
<dbReference type="SUPFAM" id="SSF48498">
    <property type="entry name" value="Tetracyclin repressor-like, C-terminal domain"/>
    <property type="match status" value="1"/>
</dbReference>
<protein>
    <submittedName>
        <fullName evidence="6">TetR/AcrR family transcriptional regulator</fullName>
    </submittedName>
</protein>
<keyword evidence="3" id="KW-0804">Transcription</keyword>
<dbReference type="EMBL" id="RIAX01000008">
    <property type="protein sequence ID" value="RNF39042.1"/>
    <property type="molecule type" value="Genomic_DNA"/>
</dbReference>
<reference evidence="6 7" key="1">
    <citation type="journal article" date="2018" name="Int. J. Syst. Evol. Microbiol.">
        <title>Planococcus salinus sp. nov., a moderately halophilic bacterium isolated from a saline-alkali soil.</title>
        <authorList>
            <person name="Gan L."/>
        </authorList>
    </citation>
    <scope>NUCLEOTIDE SEQUENCE [LARGE SCALE GENOMIC DNA]</scope>
    <source>
        <strain evidence="6 7">LCB217</strain>
    </source>
</reference>
<dbReference type="OrthoDB" id="509229at2"/>
<dbReference type="SUPFAM" id="SSF46689">
    <property type="entry name" value="Homeodomain-like"/>
    <property type="match status" value="1"/>
</dbReference>
<gene>
    <name evidence="6" type="ORF">EEX84_11690</name>
</gene>
<dbReference type="PANTHER" id="PTHR30055:SF238">
    <property type="entry name" value="MYCOFACTOCIN BIOSYNTHESIS TRANSCRIPTIONAL REGULATOR MFTR-RELATED"/>
    <property type="match status" value="1"/>
</dbReference>
<accession>A0A3M8P606</accession>
<organism evidence="6 7">
    <name type="scientific">Planococcus salinus</name>
    <dbReference type="NCBI Taxonomy" id="1848460"/>
    <lineage>
        <taxon>Bacteria</taxon>
        <taxon>Bacillati</taxon>
        <taxon>Bacillota</taxon>
        <taxon>Bacilli</taxon>
        <taxon>Bacillales</taxon>
        <taxon>Caryophanaceae</taxon>
        <taxon>Planococcus</taxon>
    </lineage>
</organism>
<comment type="caution">
    <text evidence="6">The sequence shown here is derived from an EMBL/GenBank/DDBJ whole genome shotgun (WGS) entry which is preliminary data.</text>
</comment>
<dbReference type="GO" id="GO:0000976">
    <property type="term" value="F:transcription cis-regulatory region binding"/>
    <property type="evidence" value="ECO:0007669"/>
    <property type="project" value="TreeGrafter"/>
</dbReference>
<dbReference type="Gene3D" id="1.10.10.60">
    <property type="entry name" value="Homeodomain-like"/>
    <property type="match status" value="1"/>
</dbReference>
<dbReference type="Pfam" id="PF00440">
    <property type="entry name" value="TetR_N"/>
    <property type="match status" value="1"/>
</dbReference>
<dbReference type="PANTHER" id="PTHR30055">
    <property type="entry name" value="HTH-TYPE TRANSCRIPTIONAL REGULATOR RUTR"/>
    <property type="match status" value="1"/>
</dbReference>
<dbReference type="InterPro" id="IPR001647">
    <property type="entry name" value="HTH_TetR"/>
</dbReference>
<dbReference type="AlphaFoldDB" id="A0A3M8P606"/>
<name>A0A3M8P606_9BACL</name>
<evidence type="ECO:0000256" key="1">
    <source>
        <dbReference type="ARBA" id="ARBA00023015"/>
    </source>
</evidence>
<dbReference type="PRINTS" id="PR00455">
    <property type="entry name" value="HTHTETR"/>
</dbReference>
<dbReference type="InterPro" id="IPR036271">
    <property type="entry name" value="Tet_transcr_reg_TetR-rel_C_sf"/>
</dbReference>
<dbReference type="PROSITE" id="PS50977">
    <property type="entry name" value="HTH_TETR_2"/>
    <property type="match status" value="1"/>
</dbReference>
<feature type="domain" description="HTH tetR-type" evidence="5">
    <location>
        <begin position="1"/>
        <end position="60"/>
    </location>
</feature>
<dbReference type="InterPro" id="IPR009057">
    <property type="entry name" value="Homeodomain-like_sf"/>
</dbReference>
<evidence type="ECO:0000256" key="3">
    <source>
        <dbReference type="ARBA" id="ARBA00023163"/>
    </source>
</evidence>
<evidence type="ECO:0000313" key="7">
    <source>
        <dbReference type="Proteomes" id="UP000275473"/>
    </source>
</evidence>